<name>A0A524RPT2_9CHRO</name>
<gene>
    <name evidence="1" type="ORF">ERJ67_03085</name>
</gene>
<dbReference type="EMBL" id="SRMO01000045">
    <property type="protein sequence ID" value="TGG94350.1"/>
    <property type="molecule type" value="Genomic_DNA"/>
</dbReference>
<proteinExistence type="predicted"/>
<evidence type="ECO:0000313" key="2">
    <source>
        <dbReference type="Proteomes" id="UP000317990"/>
    </source>
</evidence>
<protein>
    <submittedName>
        <fullName evidence="1">Uncharacterized protein</fullName>
    </submittedName>
</protein>
<sequence>MSSTASASCSALSVSVCGVFQLAVEKLRLFWLPLVAASVSSVTPAPGLTVTVTAAVGSLASAIV</sequence>
<reference evidence="1 2" key="1">
    <citation type="journal article" date="2019" name="mSystems">
        <title>Life at home and on the roam: Genomic adaptions reflect the dual lifestyle of an intracellular, facultative symbiont.</title>
        <authorList>
            <person name="Burgsdorf I."/>
        </authorList>
    </citation>
    <scope>NUCLEOTIDE SEQUENCE [LARGE SCALE GENOMIC DNA]</scope>
    <source>
        <strain evidence="1">277cV</strain>
    </source>
</reference>
<dbReference type="Proteomes" id="UP000317990">
    <property type="component" value="Unassembled WGS sequence"/>
</dbReference>
<accession>A0A524RPT2</accession>
<evidence type="ECO:0000313" key="1">
    <source>
        <dbReference type="EMBL" id="TGG94350.1"/>
    </source>
</evidence>
<dbReference type="AlphaFoldDB" id="A0A524RPT2"/>
<comment type="caution">
    <text evidence="1">The sequence shown here is derived from an EMBL/GenBank/DDBJ whole genome shotgun (WGS) entry which is preliminary data.</text>
</comment>
<organism evidence="1 2">
    <name type="scientific">Aphanocapsa feldmannii 277cV</name>
    <dbReference type="NCBI Taxonomy" id="2507553"/>
    <lineage>
        <taxon>Bacteria</taxon>
        <taxon>Bacillati</taxon>
        <taxon>Cyanobacteriota</taxon>
        <taxon>Cyanophyceae</taxon>
        <taxon>Oscillatoriophycideae</taxon>
        <taxon>Chroococcales</taxon>
        <taxon>Microcystaceae</taxon>
        <taxon>Aphanocapsa</taxon>
    </lineage>
</organism>